<sequence length="161" mass="17080">MKVAIIMGSKSDYPVVEKAEKMLESFGVQYETRIISAHRTPRQAEEFAASAESRGFGAIIAAAGKAAHLAGVLAATTPLPVIGLPMKSSTMDGLDSLLSVVQMPKGVPVATVAIDGAENAAILAVQILATADEGLRQAVKDFKKKQEEDIVALDREFNENR</sequence>
<feature type="binding site" evidence="3 5">
    <location>
        <position position="12"/>
    </location>
    <ligand>
        <name>substrate</name>
    </ligand>
</feature>
<proteinExistence type="inferred from homology"/>
<dbReference type="NCBIfam" id="TIGR01162">
    <property type="entry name" value="purE"/>
    <property type="match status" value="1"/>
</dbReference>
<dbReference type="GO" id="GO:0034023">
    <property type="term" value="F:5-(carboxyamino)imidazole ribonucleotide mutase activity"/>
    <property type="evidence" value="ECO:0007669"/>
    <property type="project" value="UniProtKB-UniRule"/>
</dbReference>
<evidence type="ECO:0000256" key="2">
    <source>
        <dbReference type="ARBA" id="ARBA00023235"/>
    </source>
</evidence>
<keyword evidence="7" id="KW-0456">Lyase</keyword>
<comment type="catalytic activity">
    <reaction evidence="3 4">
        <text>5-carboxyamino-1-(5-phospho-D-ribosyl)imidazole + H(+) = 5-amino-1-(5-phospho-D-ribosyl)imidazole-4-carboxylate</text>
        <dbReference type="Rhea" id="RHEA:13193"/>
        <dbReference type="ChEBI" id="CHEBI:15378"/>
        <dbReference type="ChEBI" id="CHEBI:58730"/>
        <dbReference type="ChEBI" id="CHEBI:77657"/>
        <dbReference type="EC" id="5.4.99.18"/>
    </reaction>
</comment>
<evidence type="ECO:0000256" key="4">
    <source>
        <dbReference type="PIRNR" id="PIRNR001338"/>
    </source>
</evidence>
<evidence type="ECO:0000256" key="5">
    <source>
        <dbReference type="PIRSR" id="PIRSR001338-1"/>
    </source>
</evidence>
<comment type="pathway">
    <text evidence="3 4">Purine metabolism; IMP biosynthesis via de novo pathway; 5-amino-1-(5-phospho-D-ribosyl)imidazole-4-carboxylate from 5-amino-1-(5-phospho-D-ribosyl)imidazole (N5-CAIR route): step 2/2.</text>
</comment>
<dbReference type="HAMAP" id="MF_01929">
    <property type="entry name" value="PurE_classI"/>
    <property type="match status" value="1"/>
</dbReference>
<dbReference type="EMBL" id="DVMP01000141">
    <property type="protein sequence ID" value="HIU26354.1"/>
    <property type="molecule type" value="Genomic_DNA"/>
</dbReference>
<keyword evidence="2 3" id="KW-0413">Isomerase</keyword>
<keyword evidence="1 3" id="KW-0658">Purine biosynthesis</keyword>
<dbReference type="PIRSF" id="PIRSF001338">
    <property type="entry name" value="AIR_carboxylase"/>
    <property type="match status" value="1"/>
</dbReference>
<feature type="binding site" evidence="3 5">
    <location>
        <position position="39"/>
    </location>
    <ligand>
        <name>substrate</name>
    </ligand>
</feature>
<comment type="function">
    <text evidence="3 4">Catalyzes the conversion of N5-carboxyaminoimidazole ribonucleotide (N5-CAIR) to 4-carboxy-5-aminoimidazole ribonucleotide (CAIR).</text>
</comment>
<reference evidence="7" key="2">
    <citation type="journal article" date="2021" name="PeerJ">
        <title>Extensive microbial diversity within the chicken gut microbiome revealed by metagenomics and culture.</title>
        <authorList>
            <person name="Gilroy R."/>
            <person name="Ravi A."/>
            <person name="Getino M."/>
            <person name="Pursley I."/>
            <person name="Horton D.L."/>
            <person name="Alikhan N.F."/>
            <person name="Baker D."/>
            <person name="Gharbi K."/>
            <person name="Hall N."/>
            <person name="Watson M."/>
            <person name="Adriaenssens E.M."/>
            <person name="Foster-Nyarko E."/>
            <person name="Jarju S."/>
            <person name="Secka A."/>
            <person name="Antonio M."/>
            <person name="Oren A."/>
            <person name="Chaudhuri R.R."/>
            <person name="La Ragione R."/>
            <person name="Hildebrand F."/>
            <person name="Pallen M.J."/>
        </authorList>
    </citation>
    <scope>NUCLEOTIDE SEQUENCE</scope>
    <source>
        <strain evidence="7">ChiHcec3-6078</strain>
    </source>
</reference>
<dbReference type="InterPro" id="IPR024694">
    <property type="entry name" value="PurE_prokaryotes"/>
</dbReference>
<gene>
    <name evidence="3 7" type="primary">purE</name>
    <name evidence="7" type="ORF">IAC50_07680</name>
</gene>
<dbReference type="Proteomes" id="UP000824090">
    <property type="component" value="Unassembled WGS sequence"/>
</dbReference>
<organism evidence="7 8">
    <name type="scientific">Candidatus Allocopromorpha excrementigallinarum</name>
    <dbReference type="NCBI Taxonomy" id="2840742"/>
    <lineage>
        <taxon>Bacteria</taxon>
        <taxon>Bacillati</taxon>
        <taxon>Bacillota</taxon>
        <taxon>Clostridia</taxon>
        <taxon>Eubacteriales</taxon>
        <taxon>Eubacteriaceae</taxon>
        <taxon>Eubacteriaceae incertae sedis</taxon>
        <taxon>Candidatus Allocopromorpha</taxon>
    </lineage>
</organism>
<dbReference type="EC" id="5.4.99.18" evidence="3 4"/>
<evidence type="ECO:0000259" key="6">
    <source>
        <dbReference type="SMART" id="SM01001"/>
    </source>
</evidence>
<feature type="binding site" evidence="3 5">
    <location>
        <position position="9"/>
    </location>
    <ligand>
        <name>substrate</name>
    </ligand>
</feature>
<dbReference type="GO" id="GO:0006189">
    <property type="term" value="P:'de novo' IMP biosynthetic process"/>
    <property type="evidence" value="ECO:0007669"/>
    <property type="project" value="UniProtKB-UniRule"/>
</dbReference>
<comment type="similarity">
    <text evidence="3">Belongs to the AIR carboxylase family. Class I subfamily.</text>
</comment>
<dbReference type="PANTHER" id="PTHR23046">
    <property type="entry name" value="PHOSPHORIBOSYLAMINOIMIDAZOLE CARBOXYLASE CATALYTIC SUBUNIT"/>
    <property type="match status" value="1"/>
</dbReference>
<reference evidence="7" key="1">
    <citation type="submission" date="2020-10" db="EMBL/GenBank/DDBJ databases">
        <authorList>
            <person name="Gilroy R."/>
        </authorList>
    </citation>
    <scope>NUCLEOTIDE SEQUENCE</scope>
    <source>
        <strain evidence="7">ChiHcec3-6078</strain>
    </source>
</reference>
<dbReference type="InterPro" id="IPR000031">
    <property type="entry name" value="PurE_dom"/>
</dbReference>
<dbReference type="PANTHER" id="PTHR23046:SF2">
    <property type="entry name" value="PHOSPHORIBOSYLAMINOIMIDAZOLE CARBOXYLASE"/>
    <property type="match status" value="1"/>
</dbReference>
<name>A0A9D1I1S1_9FIRM</name>
<dbReference type="AlphaFoldDB" id="A0A9D1I1S1"/>
<evidence type="ECO:0000256" key="3">
    <source>
        <dbReference type="HAMAP-Rule" id="MF_01929"/>
    </source>
</evidence>
<evidence type="ECO:0000313" key="7">
    <source>
        <dbReference type="EMBL" id="HIU26354.1"/>
    </source>
</evidence>
<dbReference type="GO" id="GO:0016829">
    <property type="term" value="F:lyase activity"/>
    <property type="evidence" value="ECO:0007669"/>
    <property type="project" value="UniProtKB-KW"/>
</dbReference>
<dbReference type="Gene3D" id="3.40.50.1970">
    <property type="match status" value="1"/>
</dbReference>
<dbReference type="SMART" id="SM01001">
    <property type="entry name" value="AIRC"/>
    <property type="match status" value="1"/>
</dbReference>
<dbReference type="InterPro" id="IPR033747">
    <property type="entry name" value="PurE_ClassI"/>
</dbReference>
<accession>A0A9D1I1S1</accession>
<comment type="caution">
    <text evidence="7">The sequence shown here is derived from an EMBL/GenBank/DDBJ whole genome shotgun (WGS) entry which is preliminary data.</text>
</comment>
<evidence type="ECO:0000313" key="8">
    <source>
        <dbReference type="Proteomes" id="UP000824090"/>
    </source>
</evidence>
<feature type="domain" description="PurE" evidence="6">
    <location>
        <begin position="1"/>
        <end position="150"/>
    </location>
</feature>
<dbReference type="Pfam" id="PF00731">
    <property type="entry name" value="AIRC"/>
    <property type="match status" value="1"/>
</dbReference>
<dbReference type="SUPFAM" id="SSF52255">
    <property type="entry name" value="N5-CAIR mutase (phosphoribosylaminoimidazole carboxylase, PurE)"/>
    <property type="match status" value="1"/>
</dbReference>
<evidence type="ECO:0000256" key="1">
    <source>
        <dbReference type="ARBA" id="ARBA00022755"/>
    </source>
</evidence>
<protein>
    <recommendedName>
        <fullName evidence="3 4">N5-carboxyaminoimidazole ribonucleotide mutase</fullName>
        <shortName evidence="3 4">N5-CAIR mutase</shortName>
        <ecNumber evidence="3 4">5.4.99.18</ecNumber>
    </recommendedName>
    <alternativeName>
        <fullName evidence="3">5-(carboxyamino)imidazole ribonucleotide mutase</fullName>
    </alternativeName>
</protein>